<dbReference type="AlphaFoldDB" id="A0A1Y3MDK9"/>
<keyword evidence="6 12" id="KW-0645">Protease</keyword>
<gene>
    <name evidence="15" type="ORF">BW425_23120</name>
</gene>
<dbReference type="GO" id="GO:0006465">
    <property type="term" value="P:signal peptide processing"/>
    <property type="evidence" value="ECO:0007669"/>
    <property type="project" value="InterPro"/>
</dbReference>
<dbReference type="PRINTS" id="PR00727">
    <property type="entry name" value="LEADERPTASE"/>
</dbReference>
<feature type="transmembrane region" description="Helical" evidence="12">
    <location>
        <begin position="12"/>
        <end position="28"/>
    </location>
</feature>
<evidence type="ECO:0000256" key="9">
    <source>
        <dbReference type="ARBA" id="ARBA00022989"/>
    </source>
</evidence>
<accession>A0A1Y3MDK9</accession>
<evidence type="ECO:0000259" key="14">
    <source>
        <dbReference type="Pfam" id="PF10502"/>
    </source>
</evidence>
<evidence type="ECO:0000256" key="7">
    <source>
        <dbReference type="ARBA" id="ARBA00022692"/>
    </source>
</evidence>
<dbReference type="GO" id="GO:0009003">
    <property type="term" value="F:signal peptidase activity"/>
    <property type="evidence" value="ECO:0007669"/>
    <property type="project" value="UniProtKB-EC"/>
</dbReference>
<dbReference type="InterPro" id="IPR019533">
    <property type="entry name" value="Peptidase_S26"/>
</dbReference>
<keyword evidence="5" id="KW-1003">Cell membrane</keyword>
<feature type="active site" evidence="11">
    <location>
        <position position="35"/>
    </location>
</feature>
<evidence type="ECO:0000256" key="1">
    <source>
        <dbReference type="ARBA" id="ARBA00000677"/>
    </source>
</evidence>
<organism evidence="15 16">
    <name type="scientific">Bacillus pseudomycoides</name>
    <dbReference type="NCBI Taxonomy" id="64104"/>
    <lineage>
        <taxon>Bacteria</taxon>
        <taxon>Bacillati</taxon>
        <taxon>Bacillota</taxon>
        <taxon>Bacilli</taxon>
        <taxon>Bacillales</taxon>
        <taxon>Bacillaceae</taxon>
        <taxon>Bacillus</taxon>
        <taxon>Bacillus cereus group</taxon>
    </lineage>
</organism>
<comment type="similarity">
    <text evidence="3 13">Belongs to the peptidase S26 family.</text>
</comment>
<comment type="caution">
    <text evidence="15">The sequence shown here is derived from an EMBL/GenBank/DDBJ whole genome shotgun (WGS) entry which is preliminary data.</text>
</comment>
<reference evidence="15 16" key="1">
    <citation type="submission" date="2017-02" db="EMBL/GenBank/DDBJ databases">
        <title>Bacillus pseudomycoides isolate FSL K6-0042.</title>
        <authorList>
            <person name="Kovac J."/>
        </authorList>
    </citation>
    <scope>NUCLEOTIDE SEQUENCE [LARGE SCALE GENOMIC DNA]</scope>
    <source>
        <strain evidence="15 16">FSL K6-0042</strain>
    </source>
</reference>
<dbReference type="FunFam" id="2.10.109.10:FF:000008">
    <property type="entry name" value="Signal peptidase I"/>
    <property type="match status" value="1"/>
</dbReference>
<dbReference type="GO" id="GO:0004252">
    <property type="term" value="F:serine-type endopeptidase activity"/>
    <property type="evidence" value="ECO:0007669"/>
    <property type="project" value="InterPro"/>
</dbReference>
<dbReference type="RefSeq" id="WP_088094506.1">
    <property type="nucleotide sequence ID" value="NZ_JBALMA010000156.1"/>
</dbReference>
<keyword evidence="7 12" id="KW-0812">Transmembrane</keyword>
<dbReference type="InterPro" id="IPR036286">
    <property type="entry name" value="LexA/Signal_pep-like_sf"/>
</dbReference>
<evidence type="ECO:0000256" key="13">
    <source>
        <dbReference type="RuleBase" id="RU362042"/>
    </source>
</evidence>
<dbReference type="Gene3D" id="2.10.109.10">
    <property type="entry name" value="Umud Fragment, subunit A"/>
    <property type="match status" value="1"/>
</dbReference>
<evidence type="ECO:0000256" key="4">
    <source>
        <dbReference type="ARBA" id="ARBA00013208"/>
    </source>
</evidence>
<feature type="domain" description="Peptidase S26" evidence="14">
    <location>
        <begin position="7"/>
        <end position="164"/>
    </location>
</feature>
<proteinExistence type="inferred from homology"/>
<evidence type="ECO:0000256" key="12">
    <source>
        <dbReference type="RuleBase" id="RU003993"/>
    </source>
</evidence>
<dbReference type="EC" id="3.4.21.89" evidence="4 12"/>
<dbReference type="PROSITE" id="PS00760">
    <property type="entry name" value="SPASE_I_2"/>
    <property type="match status" value="1"/>
</dbReference>
<feature type="active site" evidence="11">
    <location>
        <position position="77"/>
    </location>
</feature>
<dbReference type="InterPro" id="IPR019758">
    <property type="entry name" value="Pept_S26A_signal_pept_1_CS"/>
</dbReference>
<evidence type="ECO:0000256" key="5">
    <source>
        <dbReference type="ARBA" id="ARBA00022475"/>
    </source>
</evidence>
<dbReference type="Pfam" id="PF10502">
    <property type="entry name" value="Peptidase_S26"/>
    <property type="match status" value="1"/>
</dbReference>
<evidence type="ECO:0000313" key="15">
    <source>
        <dbReference type="EMBL" id="OUM46520.1"/>
    </source>
</evidence>
<keyword evidence="8 12" id="KW-0378">Hydrolase</keyword>
<evidence type="ECO:0000256" key="6">
    <source>
        <dbReference type="ARBA" id="ARBA00022670"/>
    </source>
</evidence>
<dbReference type="PROSITE" id="PS00501">
    <property type="entry name" value="SPASE_I_1"/>
    <property type="match status" value="1"/>
</dbReference>
<evidence type="ECO:0000256" key="3">
    <source>
        <dbReference type="ARBA" id="ARBA00009370"/>
    </source>
</evidence>
<dbReference type="InterPro" id="IPR019756">
    <property type="entry name" value="Pept_S26A_signal_pept_1_Ser-AS"/>
</dbReference>
<evidence type="ECO:0000256" key="11">
    <source>
        <dbReference type="PIRSR" id="PIRSR600223-1"/>
    </source>
</evidence>
<protein>
    <recommendedName>
        <fullName evidence="4 12">Signal peptidase I</fullName>
        <ecNumber evidence="4 12">3.4.21.89</ecNumber>
    </recommendedName>
</protein>
<dbReference type="NCBIfam" id="TIGR02227">
    <property type="entry name" value="sigpep_I_bact"/>
    <property type="match status" value="1"/>
</dbReference>
<dbReference type="Proteomes" id="UP000195321">
    <property type="component" value="Unassembled WGS sequence"/>
</dbReference>
<dbReference type="SUPFAM" id="SSF51306">
    <property type="entry name" value="LexA/Signal peptidase"/>
    <property type="match status" value="1"/>
</dbReference>
<dbReference type="InterPro" id="IPR019757">
    <property type="entry name" value="Pept_S26A_signal_pept_1_Lys-AS"/>
</dbReference>
<evidence type="ECO:0000256" key="8">
    <source>
        <dbReference type="ARBA" id="ARBA00022801"/>
    </source>
</evidence>
<dbReference type="InterPro" id="IPR000223">
    <property type="entry name" value="Pept_S26A_signal_pept_1"/>
</dbReference>
<dbReference type="PANTHER" id="PTHR43390:SF1">
    <property type="entry name" value="CHLOROPLAST PROCESSING PEPTIDASE"/>
    <property type="match status" value="1"/>
</dbReference>
<comment type="subcellular location">
    <subcellularLocation>
        <location evidence="2">Cell membrane</location>
        <topology evidence="2">Single-pass type II membrane protein</topology>
    </subcellularLocation>
    <subcellularLocation>
        <location evidence="13">Membrane</location>
        <topology evidence="13">Single-pass type II membrane protein</topology>
    </subcellularLocation>
</comment>
<sequence length="173" mass="20200">MEQITRKEWGKHILLVFVIIVMIQSFTLCKVEGKSMQPTLQEEDYVFVNKVAAHFPPLQHGEIVVIKNVDDSKYYVKRVIGLPGETIKMENGTLYVNDKEQDEQYINRELFHKSEVFLEYKKTRIPPNNFFVMGDNRSHSKDSWNGLGYIDQSSVIGKVEFVYYPFSKAEILE</sequence>
<evidence type="ECO:0000256" key="10">
    <source>
        <dbReference type="ARBA" id="ARBA00023136"/>
    </source>
</evidence>
<dbReference type="GO" id="GO:0005886">
    <property type="term" value="C:plasma membrane"/>
    <property type="evidence" value="ECO:0007669"/>
    <property type="project" value="UniProtKB-SubCell"/>
</dbReference>
<evidence type="ECO:0000313" key="16">
    <source>
        <dbReference type="Proteomes" id="UP000195321"/>
    </source>
</evidence>
<dbReference type="CDD" id="cd06530">
    <property type="entry name" value="S26_SPase_I"/>
    <property type="match status" value="1"/>
</dbReference>
<keyword evidence="9 12" id="KW-1133">Transmembrane helix</keyword>
<evidence type="ECO:0000256" key="2">
    <source>
        <dbReference type="ARBA" id="ARBA00004401"/>
    </source>
</evidence>
<dbReference type="PROSITE" id="PS00761">
    <property type="entry name" value="SPASE_I_3"/>
    <property type="match status" value="1"/>
</dbReference>
<comment type="catalytic activity">
    <reaction evidence="1 12">
        <text>Cleavage of hydrophobic, N-terminal signal or leader sequences from secreted and periplasmic proteins.</text>
        <dbReference type="EC" id="3.4.21.89"/>
    </reaction>
</comment>
<dbReference type="EMBL" id="MWPX01000042">
    <property type="protein sequence ID" value="OUM46520.1"/>
    <property type="molecule type" value="Genomic_DNA"/>
</dbReference>
<dbReference type="PANTHER" id="PTHR43390">
    <property type="entry name" value="SIGNAL PEPTIDASE I"/>
    <property type="match status" value="1"/>
</dbReference>
<keyword evidence="10 12" id="KW-0472">Membrane</keyword>
<name>A0A1Y3MDK9_9BACI</name>